<feature type="compositionally biased region" description="Low complexity" evidence="1">
    <location>
        <begin position="236"/>
        <end position="246"/>
    </location>
</feature>
<keyword evidence="2" id="KW-1133">Transmembrane helix</keyword>
<comment type="caution">
    <text evidence="3">The sequence shown here is derived from an EMBL/GenBank/DDBJ whole genome shotgun (WGS) entry which is preliminary data.</text>
</comment>
<feature type="compositionally biased region" description="Gly residues" evidence="1">
    <location>
        <begin position="247"/>
        <end position="256"/>
    </location>
</feature>
<feature type="transmembrane region" description="Helical" evidence="2">
    <location>
        <begin position="109"/>
        <end position="130"/>
    </location>
</feature>
<dbReference type="RefSeq" id="WP_378043905.1">
    <property type="nucleotide sequence ID" value="NZ_JBHSXE010000001.1"/>
</dbReference>
<protein>
    <submittedName>
        <fullName evidence="3">Uncharacterized protein</fullName>
    </submittedName>
</protein>
<feature type="transmembrane region" description="Helical" evidence="2">
    <location>
        <begin position="46"/>
        <end position="63"/>
    </location>
</feature>
<organism evidence="3 4">
    <name type="scientific">Actinomadura yumaensis</name>
    <dbReference type="NCBI Taxonomy" id="111807"/>
    <lineage>
        <taxon>Bacteria</taxon>
        <taxon>Bacillati</taxon>
        <taxon>Actinomycetota</taxon>
        <taxon>Actinomycetes</taxon>
        <taxon>Streptosporangiales</taxon>
        <taxon>Thermomonosporaceae</taxon>
        <taxon>Actinomadura</taxon>
    </lineage>
</organism>
<gene>
    <name evidence="3" type="ORF">ACFQKB_39275</name>
</gene>
<feature type="transmembrane region" description="Helical" evidence="2">
    <location>
        <begin position="70"/>
        <end position="89"/>
    </location>
</feature>
<keyword evidence="4" id="KW-1185">Reference proteome</keyword>
<dbReference type="EMBL" id="JBHSXS010000044">
    <property type="protein sequence ID" value="MFC6885855.1"/>
    <property type="molecule type" value="Genomic_DNA"/>
</dbReference>
<keyword evidence="2" id="KW-0472">Membrane</keyword>
<evidence type="ECO:0000313" key="4">
    <source>
        <dbReference type="Proteomes" id="UP001596380"/>
    </source>
</evidence>
<name>A0ABW2CY15_9ACTN</name>
<proteinExistence type="predicted"/>
<dbReference type="Proteomes" id="UP001596380">
    <property type="component" value="Unassembled WGS sequence"/>
</dbReference>
<evidence type="ECO:0000313" key="3">
    <source>
        <dbReference type="EMBL" id="MFC6885855.1"/>
    </source>
</evidence>
<keyword evidence="2" id="KW-0812">Transmembrane</keyword>
<feature type="compositionally biased region" description="Low complexity" evidence="1">
    <location>
        <begin position="178"/>
        <end position="195"/>
    </location>
</feature>
<reference evidence="4" key="1">
    <citation type="journal article" date="2019" name="Int. J. Syst. Evol. Microbiol.">
        <title>The Global Catalogue of Microorganisms (GCM) 10K type strain sequencing project: providing services to taxonomists for standard genome sequencing and annotation.</title>
        <authorList>
            <consortium name="The Broad Institute Genomics Platform"/>
            <consortium name="The Broad Institute Genome Sequencing Center for Infectious Disease"/>
            <person name="Wu L."/>
            <person name="Ma J."/>
        </authorList>
    </citation>
    <scope>NUCLEOTIDE SEQUENCE [LARGE SCALE GENOMIC DNA]</scope>
    <source>
        <strain evidence="4">JCM 3369</strain>
    </source>
</reference>
<feature type="region of interest" description="Disordered" evidence="1">
    <location>
        <begin position="137"/>
        <end position="288"/>
    </location>
</feature>
<feature type="compositionally biased region" description="Basic and acidic residues" evidence="1">
    <location>
        <begin position="277"/>
        <end position="288"/>
    </location>
</feature>
<feature type="compositionally biased region" description="Low complexity" evidence="1">
    <location>
        <begin position="140"/>
        <end position="161"/>
    </location>
</feature>
<sequence>MSNGARHVLGLLAGLAATPLIAFGLMFGTERATRYFRLFLSGGDRWIAAAAFVGVAVVIGLLAGSRISPLASLVPGVLLASAGGLWVAAPRWTGAHTVERLPDGLDAGYSIVGPYGVLLVLGVVLIVASLPPSRWRARTAGQAPPAPRHAAPGMGAHAMGSPGMGVHGTGAPPPAPIGPGATPGATPGPQGQEPAWAPQPRYGAQGAAPLPYGQPPGGASPAPSAPPAGSPPPRHPASGAVPFGSDGPSGAGGSPGAGSASDGAPDEGVGEWTRMYGGDDQRGGGRPS</sequence>
<evidence type="ECO:0000256" key="2">
    <source>
        <dbReference type="SAM" id="Phobius"/>
    </source>
</evidence>
<feature type="compositionally biased region" description="Pro residues" evidence="1">
    <location>
        <begin position="223"/>
        <end position="235"/>
    </location>
</feature>
<evidence type="ECO:0000256" key="1">
    <source>
        <dbReference type="SAM" id="MobiDB-lite"/>
    </source>
</evidence>
<accession>A0ABW2CY15</accession>